<evidence type="ECO:0000259" key="12">
    <source>
        <dbReference type="PROSITE" id="PS51005"/>
    </source>
</evidence>
<feature type="domain" description="NAC" evidence="12">
    <location>
        <begin position="25"/>
        <end position="175"/>
    </location>
</feature>
<keyword evidence="8" id="KW-0010">Activator</keyword>
<evidence type="ECO:0000256" key="6">
    <source>
        <dbReference type="ARBA" id="ARBA00023125"/>
    </source>
</evidence>
<evidence type="ECO:0000256" key="3">
    <source>
        <dbReference type="ARBA" id="ARBA00022692"/>
    </source>
</evidence>
<dbReference type="PANTHER" id="PTHR31744:SF216">
    <property type="entry name" value="NAC TRANSCRIPTION FACTOR"/>
    <property type="match status" value="1"/>
</dbReference>
<evidence type="ECO:0000256" key="11">
    <source>
        <dbReference type="SAM" id="MobiDB-lite"/>
    </source>
</evidence>
<evidence type="ECO:0000256" key="2">
    <source>
        <dbReference type="ARBA" id="ARBA00004167"/>
    </source>
</evidence>
<evidence type="ECO:0000313" key="13">
    <source>
        <dbReference type="EMBL" id="GAU48708.1"/>
    </source>
</evidence>
<protein>
    <recommendedName>
        <fullName evidence="12">NAC domain-containing protein</fullName>
    </recommendedName>
</protein>
<dbReference type="SUPFAM" id="SSF101941">
    <property type="entry name" value="NAC domain"/>
    <property type="match status" value="1"/>
</dbReference>
<keyword evidence="10" id="KW-0539">Nucleus</keyword>
<keyword evidence="6" id="KW-0238">DNA-binding</keyword>
<accession>A0A2Z6NX38</accession>
<organism evidence="13 14">
    <name type="scientific">Trifolium subterraneum</name>
    <name type="common">Subterranean clover</name>
    <dbReference type="NCBI Taxonomy" id="3900"/>
    <lineage>
        <taxon>Eukaryota</taxon>
        <taxon>Viridiplantae</taxon>
        <taxon>Streptophyta</taxon>
        <taxon>Embryophyta</taxon>
        <taxon>Tracheophyta</taxon>
        <taxon>Spermatophyta</taxon>
        <taxon>Magnoliopsida</taxon>
        <taxon>eudicotyledons</taxon>
        <taxon>Gunneridae</taxon>
        <taxon>Pentapetalae</taxon>
        <taxon>rosids</taxon>
        <taxon>fabids</taxon>
        <taxon>Fabales</taxon>
        <taxon>Fabaceae</taxon>
        <taxon>Papilionoideae</taxon>
        <taxon>50 kb inversion clade</taxon>
        <taxon>NPAAA clade</taxon>
        <taxon>Hologalegina</taxon>
        <taxon>IRL clade</taxon>
        <taxon>Trifolieae</taxon>
        <taxon>Trifolium</taxon>
    </lineage>
</organism>
<sequence length="371" mass="40957">MGSHSLECCPSLDDNGMMVLNLNSFPVGVRFQPTDEDLINYYLRSKINGNGEKVWVIREIDICKWEPWDMPDLSVVKSKDPEWFFFCPRDRKYPNGHQRKRKTNRGFWKPTGHDRKIMSGAIMIGTKKTLVFYSGCAPSRKRTNWVMHEYRPILKELDGTNPGQKPYVLCRLFKKNDDSLEVSNCAEVEQTTSAPLAANSSSEEIQSDPSPVTTSTSQVMEKDMQLAIIPDVSEEAPLAANSYSEEIQSDPAPVSASTKQVMEEDMLLAVIPDVSGEAPLAANSSSEEIQSDPAPVTVSTPQVMEEDMLLAVIPDVSGEAPLAANYSSEETQSDPAPVTASTSQVMDEDMQLAVIPDASGETISTEVRLIN</sequence>
<evidence type="ECO:0000256" key="5">
    <source>
        <dbReference type="ARBA" id="ARBA00023015"/>
    </source>
</evidence>
<evidence type="ECO:0000256" key="10">
    <source>
        <dbReference type="ARBA" id="ARBA00023242"/>
    </source>
</evidence>
<dbReference type="GO" id="GO:0006355">
    <property type="term" value="P:regulation of DNA-templated transcription"/>
    <property type="evidence" value="ECO:0007669"/>
    <property type="project" value="InterPro"/>
</dbReference>
<keyword evidence="7" id="KW-0472">Membrane</keyword>
<keyword evidence="14" id="KW-1185">Reference proteome</keyword>
<dbReference type="Proteomes" id="UP000242715">
    <property type="component" value="Unassembled WGS sequence"/>
</dbReference>
<dbReference type="GO" id="GO:0000976">
    <property type="term" value="F:transcription cis-regulatory region binding"/>
    <property type="evidence" value="ECO:0007669"/>
    <property type="project" value="UniProtKB-ARBA"/>
</dbReference>
<keyword evidence="4" id="KW-1133">Transmembrane helix</keyword>
<dbReference type="OrthoDB" id="737278at2759"/>
<gene>
    <name evidence="13" type="ORF">TSUD_303210</name>
</gene>
<feature type="region of interest" description="Disordered" evidence="11">
    <location>
        <begin position="190"/>
        <end position="215"/>
    </location>
</feature>
<dbReference type="Pfam" id="PF02365">
    <property type="entry name" value="NAM"/>
    <property type="match status" value="1"/>
</dbReference>
<keyword evidence="9" id="KW-0804">Transcription</keyword>
<evidence type="ECO:0000256" key="4">
    <source>
        <dbReference type="ARBA" id="ARBA00022989"/>
    </source>
</evidence>
<dbReference type="AlphaFoldDB" id="A0A2Z6NX38"/>
<evidence type="ECO:0000313" key="14">
    <source>
        <dbReference type="Proteomes" id="UP000242715"/>
    </source>
</evidence>
<dbReference type="PROSITE" id="PS51005">
    <property type="entry name" value="NAC"/>
    <property type="match status" value="1"/>
</dbReference>
<dbReference type="InterPro" id="IPR036093">
    <property type="entry name" value="NAC_dom_sf"/>
</dbReference>
<name>A0A2Z6NX38_TRISU</name>
<dbReference type="Gene3D" id="2.170.150.80">
    <property type="entry name" value="NAC domain"/>
    <property type="match status" value="1"/>
</dbReference>
<comment type="subcellular location">
    <subcellularLocation>
        <location evidence="2">Membrane</location>
        <topology evidence="2">Single-pass membrane protein</topology>
    </subcellularLocation>
    <subcellularLocation>
        <location evidence="1">Nucleus</location>
    </subcellularLocation>
</comment>
<dbReference type="EMBL" id="DF974461">
    <property type="protein sequence ID" value="GAU48708.1"/>
    <property type="molecule type" value="Genomic_DNA"/>
</dbReference>
<proteinExistence type="predicted"/>
<evidence type="ECO:0000256" key="1">
    <source>
        <dbReference type="ARBA" id="ARBA00004123"/>
    </source>
</evidence>
<evidence type="ECO:0000256" key="8">
    <source>
        <dbReference type="ARBA" id="ARBA00023159"/>
    </source>
</evidence>
<dbReference type="GO" id="GO:0005634">
    <property type="term" value="C:nucleus"/>
    <property type="evidence" value="ECO:0007669"/>
    <property type="project" value="UniProtKB-SubCell"/>
</dbReference>
<evidence type="ECO:0000256" key="9">
    <source>
        <dbReference type="ARBA" id="ARBA00023163"/>
    </source>
</evidence>
<dbReference type="GO" id="GO:0016020">
    <property type="term" value="C:membrane"/>
    <property type="evidence" value="ECO:0007669"/>
    <property type="project" value="UniProtKB-SubCell"/>
</dbReference>
<keyword evidence="5" id="KW-0805">Transcription regulation</keyword>
<keyword evidence="3" id="KW-0812">Transmembrane</keyword>
<dbReference type="PANTHER" id="PTHR31744">
    <property type="entry name" value="PROTEIN CUP-SHAPED COTYLEDON 2-RELATED"/>
    <property type="match status" value="1"/>
</dbReference>
<dbReference type="InterPro" id="IPR003441">
    <property type="entry name" value="NAC-dom"/>
</dbReference>
<evidence type="ECO:0000256" key="7">
    <source>
        <dbReference type="ARBA" id="ARBA00023136"/>
    </source>
</evidence>
<reference evidence="14" key="1">
    <citation type="journal article" date="2017" name="Front. Plant Sci.">
        <title>Climate Clever Clovers: New Paradigm to Reduce the Environmental Footprint of Ruminants by Breeding Low Methanogenic Forages Utilizing Haplotype Variation.</title>
        <authorList>
            <person name="Kaur P."/>
            <person name="Appels R."/>
            <person name="Bayer P.E."/>
            <person name="Keeble-Gagnere G."/>
            <person name="Wang J."/>
            <person name="Hirakawa H."/>
            <person name="Shirasawa K."/>
            <person name="Vercoe P."/>
            <person name="Stefanova K."/>
            <person name="Durmic Z."/>
            <person name="Nichols P."/>
            <person name="Revell C."/>
            <person name="Isobe S.N."/>
            <person name="Edwards D."/>
            <person name="Erskine W."/>
        </authorList>
    </citation>
    <scope>NUCLEOTIDE SEQUENCE [LARGE SCALE GENOMIC DNA]</scope>
    <source>
        <strain evidence="14">cv. Daliak</strain>
    </source>
</reference>